<gene>
    <name evidence="1" type="ORF">WMO24_09990</name>
</gene>
<reference evidence="1 2" key="1">
    <citation type="submission" date="2024-03" db="EMBL/GenBank/DDBJ databases">
        <title>Human intestinal bacterial collection.</title>
        <authorList>
            <person name="Pauvert C."/>
            <person name="Hitch T.C.A."/>
            <person name="Clavel T."/>
        </authorList>
    </citation>
    <scope>NUCLEOTIDE SEQUENCE [LARGE SCALE GENOMIC DNA]</scope>
    <source>
        <strain evidence="1 2">CLA-JM-H11</strain>
    </source>
</reference>
<comment type="caution">
    <text evidence="1">The sequence shown here is derived from an EMBL/GenBank/DDBJ whole genome shotgun (WGS) entry which is preliminary data.</text>
</comment>
<evidence type="ECO:0000313" key="1">
    <source>
        <dbReference type="EMBL" id="MEQ2520757.1"/>
    </source>
</evidence>
<protein>
    <submittedName>
        <fullName evidence="1">Uncharacterized protein</fullName>
    </submittedName>
</protein>
<proteinExistence type="predicted"/>
<sequence length="106" mass="11617">MMDFDVTNAVSRVYDLAEPGSPVFVDGVRLVFEACGWHYLHDYAESNCGPDVVRRMLVHVAEAEASFAQWASRAASRKNGRGACSSAAFSGEVVDAITKSRKEERC</sequence>
<name>A0ABV1GGG3_9FIRM</name>
<accession>A0ABV1GGG3</accession>
<dbReference type="RefSeq" id="WP_349216302.1">
    <property type="nucleotide sequence ID" value="NZ_JBBMFA010000095.1"/>
</dbReference>
<organism evidence="1 2">
    <name type="scientific">Ruthenibacterium intestinale</name>
    <dbReference type="NCBI Taxonomy" id="3133163"/>
    <lineage>
        <taxon>Bacteria</taxon>
        <taxon>Bacillati</taxon>
        <taxon>Bacillota</taxon>
        <taxon>Clostridia</taxon>
        <taxon>Eubacteriales</taxon>
        <taxon>Oscillospiraceae</taxon>
        <taxon>Ruthenibacterium</taxon>
    </lineage>
</organism>
<dbReference type="Proteomes" id="UP001477672">
    <property type="component" value="Unassembled WGS sequence"/>
</dbReference>
<keyword evidence="2" id="KW-1185">Reference proteome</keyword>
<dbReference type="EMBL" id="JBBMFA010000095">
    <property type="protein sequence ID" value="MEQ2520757.1"/>
    <property type="molecule type" value="Genomic_DNA"/>
</dbReference>
<evidence type="ECO:0000313" key="2">
    <source>
        <dbReference type="Proteomes" id="UP001477672"/>
    </source>
</evidence>